<evidence type="ECO:0000259" key="6">
    <source>
        <dbReference type="PROSITE" id="PS51686"/>
    </source>
</evidence>
<dbReference type="InterPro" id="IPR048889">
    <property type="entry name" value="NSUN5_RCM1_N"/>
</dbReference>
<evidence type="ECO:0000256" key="3">
    <source>
        <dbReference type="ARBA" id="ARBA00022691"/>
    </source>
</evidence>
<name>A0AAJ7S124_9HYME</name>
<dbReference type="PANTHER" id="PTHR22807:SF4">
    <property type="entry name" value="28S RRNA (CYTOSINE-C(5))-METHYLTRANSFERASE"/>
    <property type="match status" value="1"/>
</dbReference>
<organism evidence="7 8">
    <name type="scientific">Ceratina calcarata</name>
    <dbReference type="NCBI Taxonomy" id="156304"/>
    <lineage>
        <taxon>Eukaryota</taxon>
        <taxon>Metazoa</taxon>
        <taxon>Ecdysozoa</taxon>
        <taxon>Arthropoda</taxon>
        <taxon>Hexapoda</taxon>
        <taxon>Insecta</taxon>
        <taxon>Pterygota</taxon>
        <taxon>Neoptera</taxon>
        <taxon>Endopterygota</taxon>
        <taxon>Hymenoptera</taxon>
        <taxon>Apocrita</taxon>
        <taxon>Aculeata</taxon>
        <taxon>Apoidea</taxon>
        <taxon>Anthophila</taxon>
        <taxon>Apidae</taxon>
        <taxon>Ceratina</taxon>
        <taxon>Zadontomerus</taxon>
    </lineage>
</organism>
<dbReference type="Pfam" id="PF01189">
    <property type="entry name" value="Methyltr_RsmB-F"/>
    <property type="match status" value="1"/>
</dbReference>
<dbReference type="Pfam" id="PF21148">
    <property type="entry name" value="NSUN5_fdxn-like"/>
    <property type="match status" value="1"/>
</dbReference>
<dbReference type="Proteomes" id="UP000694925">
    <property type="component" value="Unplaced"/>
</dbReference>
<dbReference type="GeneID" id="108625123"/>
<dbReference type="InterPro" id="IPR001678">
    <property type="entry name" value="MeTrfase_RsmB-F_NOP2_dom"/>
</dbReference>
<dbReference type="CDD" id="cd02440">
    <property type="entry name" value="AdoMet_MTases"/>
    <property type="match status" value="1"/>
</dbReference>
<keyword evidence="7" id="KW-1185">Reference proteome</keyword>
<dbReference type="SUPFAM" id="SSF53335">
    <property type="entry name" value="S-adenosyl-L-methionine-dependent methyltransferases"/>
    <property type="match status" value="1"/>
</dbReference>
<dbReference type="Gene3D" id="3.30.70.1170">
    <property type="entry name" value="Sun protein, domain 3"/>
    <property type="match status" value="1"/>
</dbReference>
<accession>A0AAJ7S124</accession>
<dbReference type="GO" id="GO:0003723">
    <property type="term" value="F:RNA binding"/>
    <property type="evidence" value="ECO:0007669"/>
    <property type="project" value="UniProtKB-UniRule"/>
</dbReference>
<feature type="active site" description="Nucleophile" evidence="5">
    <location>
        <position position="362"/>
    </location>
</feature>
<evidence type="ECO:0000256" key="1">
    <source>
        <dbReference type="ARBA" id="ARBA00022603"/>
    </source>
</evidence>
<evidence type="ECO:0000256" key="4">
    <source>
        <dbReference type="ARBA" id="ARBA00022884"/>
    </source>
</evidence>
<dbReference type="PANTHER" id="PTHR22807">
    <property type="entry name" value="NOP2 YEAST -RELATED NOL1/NOP2/FMU SUN DOMAIN-CONTAINING"/>
    <property type="match status" value="1"/>
</dbReference>
<comment type="caution">
    <text evidence="5">Lacks conserved residue(s) required for the propagation of feature annotation.</text>
</comment>
<dbReference type="PRINTS" id="PR02008">
    <property type="entry name" value="RCMTFAMILY"/>
</dbReference>
<dbReference type="InterPro" id="IPR029063">
    <property type="entry name" value="SAM-dependent_MTases_sf"/>
</dbReference>
<dbReference type="InterPro" id="IPR023267">
    <property type="entry name" value="RCMT"/>
</dbReference>
<evidence type="ECO:0000256" key="2">
    <source>
        <dbReference type="ARBA" id="ARBA00022679"/>
    </source>
</evidence>
<dbReference type="Pfam" id="PF21153">
    <property type="entry name" value="NSUN5_N"/>
    <property type="match status" value="1"/>
</dbReference>
<feature type="binding site" evidence="5">
    <location>
        <position position="290"/>
    </location>
    <ligand>
        <name>S-adenosyl-L-methionine</name>
        <dbReference type="ChEBI" id="CHEBI:59789"/>
    </ligand>
</feature>
<keyword evidence="2 5" id="KW-0808">Transferase</keyword>
<proteinExistence type="inferred from homology"/>
<reference evidence="8" key="1">
    <citation type="submission" date="2025-08" db="UniProtKB">
        <authorList>
            <consortium name="RefSeq"/>
        </authorList>
    </citation>
    <scope>IDENTIFICATION</scope>
    <source>
        <tissue evidence="8">Whole body</tissue>
    </source>
</reference>
<dbReference type="AlphaFoldDB" id="A0AAJ7S124"/>
<dbReference type="Gene3D" id="3.40.50.150">
    <property type="entry name" value="Vaccinia Virus protein VP39"/>
    <property type="match status" value="1"/>
</dbReference>
<keyword evidence="4 5" id="KW-0694">RNA-binding</keyword>
<comment type="similarity">
    <text evidence="5">Belongs to the class I-like SAM-binding methyltransferase superfamily. RsmB/NOP family.</text>
</comment>
<dbReference type="InterPro" id="IPR049561">
    <property type="entry name" value="NSUN5_7_fdxn-like"/>
</dbReference>
<keyword evidence="1 5" id="KW-0489">Methyltransferase</keyword>
<dbReference type="CTD" id="55695"/>
<dbReference type="KEGG" id="ccal:108625123"/>
<evidence type="ECO:0000313" key="8">
    <source>
        <dbReference type="RefSeq" id="XP_026669434.1"/>
    </source>
</evidence>
<dbReference type="GO" id="GO:0005730">
    <property type="term" value="C:nucleolus"/>
    <property type="evidence" value="ECO:0007669"/>
    <property type="project" value="TreeGrafter"/>
</dbReference>
<keyword evidence="3 5" id="KW-0949">S-adenosyl-L-methionine</keyword>
<dbReference type="InterPro" id="IPR049560">
    <property type="entry name" value="MeTrfase_RsmB-F_NOP2_cat"/>
</dbReference>
<dbReference type="GO" id="GO:0008173">
    <property type="term" value="F:RNA methyltransferase activity"/>
    <property type="evidence" value="ECO:0007669"/>
    <property type="project" value="InterPro"/>
</dbReference>
<gene>
    <name evidence="8" type="primary">LOC108625123</name>
</gene>
<feature type="binding site" evidence="5">
    <location>
        <position position="263"/>
    </location>
    <ligand>
        <name>S-adenosyl-L-methionine</name>
        <dbReference type="ChEBI" id="CHEBI:59789"/>
    </ligand>
</feature>
<sequence>MSKKFVHSVKVPRLYKTATKIVREVRENSGSLKSLIYQQNHPNVSAIYSLCINTLKREEQIEQLIKKTDLLVNEPRFDPWLAKVLITELLWGKKDLKGKAKPITTILCYKEKLKAALKDTDDTAPSRSLDVSVKKPRYVRINTIVVPLEKGISYFQAEGWSLVPRCSSYVEHLNVVKTLEKPNFIQDFHVPELLVFPHKTTFFDHPGYQNGEIILQDKASCLPSKLLNPPPGSVVLDMCAAPGMKTTHLAALMENTGKIYATEINDRRFESLCSQVNKTGATCVKTIKKDALELEPDECPDVEYILVDPTCSGSGMHDREVIHGKEKCNPARLRQLRAFQVFLLRHGLLNFCKAKRVVYSTCSINPEENEKVIDEILMNVQNAYKLVPIKELLEQEWLNFSSRKYNCSNTCLYAKFESDLCNGFFVAVFERDFDVPLPEYKRKERGKPYDAT</sequence>
<dbReference type="PROSITE" id="PS51686">
    <property type="entry name" value="SAM_MT_RSMB_NOP"/>
    <property type="match status" value="1"/>
</dbReference>
<protein>
    <submittedName>
        <fullName evidence="8">Probable 28S rRNA (Cytosine-C(5))-methyltransferase</fullName>
    </submittedName>
</protein>
<feature type="binding site" evidence="5">
    <location>
        <position position="308"/>
    </location>
    <ligand>
        <name>S-adenosyl-L-methionine</name>
        <dbReference type="ChEBI" id="CHEBI:59789"/>
    </ligand>
</feature>
<evidence type="ECO:0000313" key="7">
    <source>
        <dbReference type="Proteomes" id="UP000694925"/>
    </source>
</evidence>
<dbReference type="GO" id="GO:0070475">
    <property type="term" value="P:rRNA base methylation"/>
    <property type="evidence" value="ECO:0007669"/>
    <property type="project" value="TreeGrafter"/>
</dbReference>
<evidence type="ECO:0000256" key="5">
    <source>
        <dbReference type="PROSITE-ProRule" id="PRU01023"/>
    </source>
</evidence>
<feature type="domain" description="SAM-dependent MTase RsmB/NOP-type" evidence="6">
    <location>
        <begin position="127"/>
        <end position="432"/>
    </location>
</feature>
<dbReference type="RefSeq" id="XP_026669434.1">
    <property type="nucleotide sequence ID" value="XM_026813633.1"/>
</dbReference>